<proteinExistence type="predicted"/>
<dbReference type="EMBL" id="LAZR01030280">
    <property type="protein sequence ID" value="KKL57103.1"/>
    <property type="molecule type" value="Genomic_DNA"/>
</dbReference>
<evidence type="ECO:0000256" key="1">
    <source>
        <dbReference type="SAM" id="MobiDB-lite"/>
    </source>
</evidence>
<reference evidence="2" key="1">
    <citation type="journal article" date="2015" name="Nature">
        <title>Complex archaea that bridge the gap between prokaryotes and eukaryotes.</title>
        <authorList>
            <person name="Spang A."/>
            <person name="Saw J.H."/>
            <person name="Jorgensen S.L."/>
            <person name="Zaremba-Niedzwiedzka K."/>
            <person name="Martijn J."/>
            <person name="Lind A.E."/>
            <person name="van Eijk R."/>
            <person name="Schleper C."/>
            <person name="Guy L."/>
            <person name="Ettema T.J."/>
        </authorList>
    </citation>
    <scope>NUCLEOTIDE SEQUENCE</scope>
</reference>
<evidence type="ECO:0000313" key="2">
    <source>
        <dbReference type="EMBL" id="KKL57103.1"/>
    </source>
</evidence>
<name>A0A0F9D5T2_9ZZZZ</name>
<dbReference type="AlphaFoldDB" id="A0A0F9D5T2"/>
<sequence length="125" mass="14247">MGEVESGECEICGKVGSLSRTYIHFDYKCQCHSPTHFILIRHCKDHTPSFVKQLSDAERTIEALQKEMELVLSCEGCIHTRGLDCRDNCETKDAFDKMDKEPEEEEKHYIEEGYEGGGDKSVIGR</sequence>
<comment type="caution">
    <text evidence="2">The sequence shown here is derived from an EMBL/GenBank/DDBJ whole genome shotgun (WGS) entry which is preliminary data.</text>
</comment>
<gene>
    <name evidence="2" type="ORF">LCGC14_2238800</name>
</gene>
<feature type="region of interest" description="Disordered" evidence="1">
    <location>
        <begin position="96"/>
        <end position="125"/>
    </location>
</feature>
<accession>A0A0F9D5T2</accession>
<organism evidence="2">
    <name type="scientific">marine sediment metagenome</name>
    <dbReference type="NCBI Taxonomy" id="412755"/>
    <lineage>
        <taxon>unclassified sequences</taxon>
        <taxon>metagenomes</taxon>
        <taxon>ecological metagenomes</taxon>
    </lineage>
</organism>
<protein>
    <submittedName>
        <fullName evidence="2">Uncharacterized protein</fullName>
    </submittedName>
</protein>
<feature type="compositionally biased region" description="Basic and acidic residues" evidence="1">
    <location>
        <begin position="96"/>
        <end position="111"/>
    </location>
</feature>